<keyword evidence="2" id="KW-1185">Reference proteome</keyword>
<proteinExistence type="predicted"/>
<comment type="caution">
    <text evidence="1">The sequence shown here is derived from an EMBL/GenBank/DDBJ whole genome shotgun (WGS) entry which is preliminary data.</text>
</comment>
<reference evidence="1 2" key="1">
    <citation type="submission" date="2019-03" db="EMBL/GenBank/DDBJ databases">
        <title>First draft genome of Liparis tanakae, snailfish: a comprehensive survey of snailfish specific genes.</title>
        <authorList>
            <person name="Kim W."/>
            <person name="Song I."/>
            <person name="Jeong J.-H."/>
            <person name="Kim D."/>
            <person name="Kim S."/>
            <person name="Ryu S."/>
            <person name="Song J.Y."/>
            <person name="Lee S.K."/>
        </authorList>
    </citation>
    <scope>NUCLEOTIDE SEQUENCE [LARGE SCALE GENOMIC DNA]</scope>
    <source>
        <tissue evidence="1">Muscle</tissue>
    </source>
</reference>
<evidence type="ECO:0000313" key="2">
    <source>
        <dbReference type="Proteomes" id="UP000314294"/>
    </source>
</evidence>
<accession>A0A4Z2HS22</accession>
<dbReference type="AlphaFoldDB" id="A0A4Z2HS22"/>
<dbReference type="Proteomes" id="UP000314294">
    <property type="component" value="Unassembled WGS sequence"/>
</dbReference>
<dbReference type="EMBL" id="SRLO01000187">
    <property type="protein sequence ID" value="TNN68636.1"/>
    <property type="molecule type" value="Genomic_DNA"/>
</dbReference>
<protein>
    <submittedName>
        <fullName evidence="1">Uncharacterized protein</fullName>
    </submittedName>
</protein>
<evidence type="ECO:0000313" key="1">
    <source>
        <dbReference type="EMBL" id="TNN68636.1"/>
    </source>
</evidence>
<sequence length="107" mass="11666">MITHVHCLSSKPVVNCWHGACYEDPPGGKRTLCSFLSTNKMGNSLQTQTCSGTRPARPEGSLCKRLLSMSRVHQRPDSLWTPKPLLGAIIKGTPRKTGTFQDGKGTD</sequence>
<dbReference type="OrthoDB" id="8879562at2759"/>
<gene>
    <name evidence="1" type="ORF">EYF80_021150</name>
</gene>
<name>A0A4Z2HS22_9TELE</name>
<organism evidence="1 2">
    <name type="scientific">Liparis tanakae</name>
    <name type="common">Tanaka's snailfish</name>
    <dbReference type="NCBI Taxonomy" id="230148"/>
    <lineage>
        <taxon>Eukaryota</taxon>
        <taxon>Metazoa</taxon>
        <taxon>Chordata</taxon>
        <taxon>Craniata</taxon>
        <taxon>Vertebrata</taxon>
        <taxon>Euteleostomi</taxon>
        <taxon>Actinopterygii</taxon>
        <taxon>Neopterygii</taxon>
        <taxon>Teleostei</taxon>
        <taxon>Neoteleostei</taxon>
        <taxon>Acanthomorphata</taxon>
        <taxon>Eupercaria</taxon>
        <taxon>Perciformes</taxon>
        <taxon>Cottioidei</taxon>
        <taxon>Cottales</taxon>
        <taxon>Liparidae</taxon>
        <taxon>Liparis</taxon>
    </lineage>
</organism>